<dbReference type="eggNOG" id="COG5444">
    <property type="taxonomic scope" value="Bacteria"/>
</dbReference>
<dbReference type="EMBL" id="JMIR01000035">
    <property type="protein sequence ID" value="KEO81578.1"/>
    <property type="molecule type" value="Genomic_DNA"/>
</dbReference>
<comment type="caution">
    <text evidence="2">The sequence shown here is derived from an EMBL/GenBank/DDBJ whole genome shotgun (WGS) entry which is preliminary data.</text>
</comment>
<dbReference type="Proteomes" id="UP000027931">
    <property type="component" value="Unassembled WGS sequence"/>
</dbReference>
<dbReference type="OrthoDB" id="7182479at2"/>
<protein>
    <recommendedName>
        <fullName evidence="1">Type VII secretion system protein EssD-like domain-containing protein</fullName>
    </recommendedName>
</protein>
<organism evidence="2 3">
    <name type="scientific">Tumebacillus flagellatus</name>
    <dbReference type="NCBI Taxonomy" id="1157490"/>
    <lineage>
        <taxon>Bacteria</taxon>
        <taxon>Bacillati</taxon>
        <taxon>Bacillota</taxon>
        <taxon>Bacilli</taxon>
        <taxon>Bacillales</taxon>
        <taxon>Alicyclobacillaceae</taxon>
        <taxon>Tumebacillus</taxon>
    </lineage>
</organism>
<accession>A0A074LP23</accession>
<evidence type="ECO:0000313" key="3">
    <source>
        <dbReference type="Proteomes" id="UP000027931"/>
    </source>
</evidence>
<feature type="domain" description="Type VII secretion system protein EssD-like" evidence="1">
    <location>
        <begin position="239"/>
        <end position="367"/>
    </location>
</feature>
<dbReference type="Gene3D" id="3.40.570.10">
    <property type="entry name" value="Extracellular Endonuclease, subunit A"/>
    <property type="match status" value="1"/>
</dbReference>
<evidence type="ECO:0000259" key="1">
    <source>
        <dbReference type="Pfam" id="PF13930"/>
    </source>
</evidence>
<dbReference type="Pfam" id="PF13930">
    <property type="entry name" value="Endonuclea_NS_2"/>
    <property type="match status" value="1"/>
</dbReference>
<reference evidence="2 3" key="1">
    <citation type="journal article" date="2013" name="Int. J. Syst. Evol. Microbiol.">
        <title>Tumebacillus flagellatus sp. nov., an alpha-amylase/pullulanase-producing bacterium isolated from cassava wastewater.</title>
        <authorList>
            <person name="Wang Q."/>
            <person name="Xie N."/>
            <person name="Qin Y."/>
            <person name="Shen N."/>
            <person name="Zhu J."/>
            <person name="Mi H."/>
            <person name="Huang R."/>
        </authorList>
    </citation>
    <scope>NUCLEOTIDE SEQUENCE [LARGE SCALE GENOMIC DNA]</scope>
    <source>
        <strain evidence="2 3">GST4</strain>
    </source>
</reference>
<name>A0A074LP23_9BACL</name>
<evidence type="ECO:0000313" key="2">
    <source>
        <dbReference type="EMBL" id="KEO81578.1"/>
    </source>
</evidence>
<gene>
    <name evidence="2" type="ORF">EL26_20045</name>
</gene>
<dbReference type="InterPro" id="IPR044927">
    <property type="entry name" value="Endonuclea_NS_2"/>
</dbReference>
<dbReference type="InterPro" id="IPR044929">
    <property type="entry name" value="DNA/RNA_non-sp_Endonuclease_sf"/>
</dbReference>
<sequence length="381" mass="43471">MASWEYSGESQDDLHHRQNLAHQAARLRHEADSEAEAADSWAAGMFHALWSSVPDVVVLPEAVWSYMKRHPDLREQDEGTTEKLSVADLRRADDEYNMDRGRMYDALRGYYLSKQPDYLPESTRRNAVEQDMVYYYDLTNEQLYDRLQDLIQQDEQAAYYQSLIHDPDFDAEAAVKNDPGYVDYIKEQSAQNETPGSMTSSGMMFLAGMVKAMGPKYGSDRGGGGEQYTREGRKKVLKPNNQYESNGYLYTTDDQGRIVKVEGELDFGTAKRNKYAQGNDFKGDRLQNDDGGHLIASMFNGSGNLDNLVPMNKDINRVNGKWYNLEQMWKRALEAEPPKNVRVTIQPIYEGSSQRPISFKVTYKIDNDFPKVIRIENKAGG</sequence>
<proteinExistence type="predicted"/>
<keyword evidence="3" id="KW-1185">Reference proteome</keyword>
<dbReference type="STRING" id="1157490.EL26_20045"/>
<dbReference type="AlphaFoldDB" id="A0A074LP23"/>
<dbReference type="RefSeq" id="WP_081857339.1">
    <property type="nucleotide sequence ID" value="NZ_JMIR01000035.1"/>
</dbReference>